<dbReference type="InterPro" id="IPR036186">
    <property type="entry name" value="Serpin_sf"/>
</dbReference>
<dbReference type="InterPro" id="IPR000215">
    <property type="entry name" value="Serpin_fam"/>
</dbReference>
<evidence type="ECO:0000256" key="1">
    <source>
        <dbReference type="RuleBase" id="RU000411"/>
    </source>
</evidence>
<organism evidence="4 5">
    <name type="scientific">Methanogenium marinum</name>
    <dbReference type="NCBI Taxonomy" id="348610"/>
    <lineage>
        <taxon>Archaea</taxon>
        <taxon>Methanobacteriati</taxon>
        <taxon>Methanobacteriota</taxon>
        <taxon>Stenosarchaea group</taxon>
        <taxon>Methanomicrobia</taxon>
        <taxon>Methanomicrobiales</taxon>
        <taxon>Methanomicrobiaceae</taxon>
        <taxon>Methanogenium</taxon>
    </lineage>
</organism>
<comment type="similarity">
    <text evidence="1">Belongs to the serpin family.</text>
</comment>
<dbReference type="RefSeq" id="WP_274925422.1">
    <property type="nucleotide sequence ID" value="NZ_JAKELO010000002.1"/>
</dbReference>
<keyword evidence="5" id="KW-1185">Reference proteome</keyword>
<evidence type="ECO:0000256" key="2">
    <source>
        <dbReference type="SAM" id="MobiDB-lite"/>
    </source>
</evidence>
<feature type="domain" description="Serpin" evidence="3">
    <location>
        <begin position="81"/>
        <end position="448"/>
    </location>
</feature>
<feature type="region of interest" description="Disordered" evidence="2">
    <location>
        <begin position="29"/>
        <end position="58"/>
    </location>
</feature>
<dbReference type="InterPro" id="IPR023795">
    <property type="entry name" value="Serpin_CS"/>
</dbReference>
<dbReference type="Gene3D" id="2.30.39.10">
    <property type="entry name" value="Alpha-1-antitrypsin, domain 1"/>
    <property type="match status" value="1"/>
</dbReference>
<dbReference type="AlphaFoldDB" id="A0A9Q4KW56"/>
<dbReference type="SUPFAM" id="SSF56574">
    <property type="entry name" value="Serpins"/>
    <property type="match status" value="1"/>
</dbReference>
<accession>A0A9Q4KW56</accession>
<evidence type="ECO:0000259" key="3">
    <source>
        <dbReference type="SMART" id="SM00093"/>
    </source>
</evidence>
<dbReference type="Gene3D" id="3.30.497.10">
    <property type="entry name" value="Antithrombin, subunit I, domain 2"/>
    <property type="match status" value="1"/>
</dbReference>
<dbReference type="SMART" id="SM00093">
    <property type="entry name" value="SERPIN"/>
    <property type="match status" value="1"/>
</dbReference>
<dbReference type="CDD" id="cd19590">
    <property type="entry name" value="serpin_thermopin-like"/>
    <property type="match status" value="1"/>
</dbReference>
<gene>
    <name evidence="4" type="ORF">L0665_09350</name>
</gene>
<dbReference type="PROSITE" id="PS00284">
    <property type="entry name" value="SERPIN"/>
    <property type="match status" value="1"/>
</dbReference>
<dbReference type="InterPro" id="IPR042185">
    <property type="entry name" value="Serpin_sf_2"/>
</dbReference>
<name>A0A9Q4KW56_9EURY</name>
<evidence type="ECO:0000313" key="5">
    <source>
        <dbReference type="Proteomes" id="UP001143747"/>
    </source>
</evidence>
<feature type="compositionally biased region" description="Low complexity" evidence="2">
    <location>
        <begin position="33"/>
        <end position="52"/>
    </location>
</feature>
<dbReference type="GO" id="GO:0004867">
    <property type="term" value="F:serine-type endopeptidase inhibitor activity"/>
    <property type="evidence" value="ECO:0007669"/>
    <property type="project" value="InterPro"/>
</dbReference>
<sequence length="450" mass="49331">MKNQAFLLGAAVCLVLACTFFAGCTAPDEGPVEAPTETPTETPAEIPTETPTVLPGETPVGTPVATERSDDVVSANALFAYDLYHSLKSDDEYAEQNLFFSPYSISTALALTYEGAKGTTAEEIRSVFHFPADDTVRQEGYASLIAGLNRPDAAYSLSTANALWAEETYPFLPEYIETAQRYYAAEVRNMDFITAPDESRLTINEWVEDQTEDRIQDLIPAGAITPLTRLVITNAIYFKGTWVLQFDENKTHQAAFFTESGDSVLVDMMQRTDDNAIYPYAETDDLQILRMPYEHESGKALSMTVLLPKNKDITAAENALGTTELADAVSSMKPKQVEVFFPKFTLETTYFLPDTLGAMGMPTAFGSDADLSGMDNTRFLYITDVIHKAFVEVNEEGTEAAAATGVIVGRAVSVQEPVPVFRADHPFIFMITDDETGMLLFMGQVADPTV</sequence>
<dbReference type="InterPro" id="IPR023796">
    <property type="entry name" value="Serpin_dom"/>
</dbReference>
<evidence type="ECO:0000313" key="4">
    <source>
        <dbReference type="EMBL" id="MDE4908811.1"/>
    </source>
</evidence>
<dbReference type="PANTHER" id="PTHR11461:SF211">
    <property type="entry name" value="GH10112P-RELATED"/>
    <property type="match status" value="1"/>
</dbReference>
<dbReference type="InterPro" id="IPR042178">
    <property type="entry name" value="Serpin_sf_1"/>
</dbReference>
<comment type="caution">
    <text evidence="4">The sequence shown here is derived from an EMBL/GenBank/DDBJ whole genome shotgun (WGS) entry which is preliminary data.</text>
</comment>
<protein>
    <submittedName>
        <fullName evidence="4">Serpin family protein</fullName>
    </submittedName>
</protein>
<dbReference type="GO" id="GO:0005615">
    <property type="term" value="C:extracellular space"/>
    <property type="evidence" value="ECO:0007669"/>
    <property type="project" value="InterPro"/>
</dbReference>
<dbReference type="Pfam" id="PF00079">
    <property type="entry name" value="Serpin"/>
    <property type="match status" value="1"/>
</dbReference>
<reference evidence="4" key="1">
    <citation type="submission" date="2022-01" db="EMBL/GenBank/DDBJ databases">
        <title>Draft genome of Methanogenium marinum DSM 15558.</title>
        <authorList>
            <person name="Chen S.-C."/>
            <person name="You Y.-T."/>
        </authorList>
    </citation>
    <scope>NUCLEOTIDE SEQUENCE</scope>
    <source>
        <strain evidence="4">DSM 15558</strain>
    </source>
</reference>
<dbReference type="EMBL" id="JAKELO010000002">
    <property type="protein sequence ID" value="MDE4908811.1"/>
    <property type="molecule type" value="Genomic_DNA"/>
</dbReference>
<proteinExistence type="inferred from homology"/>
<dbReference type="Proteomes" id="UP001143747">
    <property type="component" value="Unassembled WGS sequence"/>
</dbReference>
<dbReference type="PANTHER" id="PTHR11461">
    <property type="entry name" value="SERINE PROTEASE INHIBITOR, SERPIN"/>
    <property type="match status" value="1"/>
</dbReference>
<dbReference type="PROSITE" id="PS51257">
    <property type="entry name" value="PROKAR_LIPOPROTEIN"/>
    <property type="match status" value="1"/>
</dbReference>